<dbReference type="EMBL" id="JAWDJX010000013">
    <property type="protein sequence ID" value="KAK3054111.1"/>
    <property type="molecule type" value="Genomic_DNA"/>
</dbReference>
<feature type="transmembrane region" description="Helical" evidence="2">
    <location>
        <begin position="61"/>
        <end position="83"/>
    </location>
</feature>
<feature type="signal peptide" evidence="3">
    <location>
        <begin position="1"/>
        <end position="25"/>
    </location>
</feature>
<name>A0AAJ0DHM6_9PEZI</name>
<feature type="region of interest" description="Disordered" evidence="1">
    <location>
        <begin position="488"/>
        <end position="549"/>
    </location>
</feature>
<evidence type="ECO:0000256" key="2">
    <source>
        <dbReference type="SAM" id="Phobius"/>
    </source>
</evidence>
<accession>A0AAJ0DHM6</accession>
<evidence type="ECO:0000256" key="1">
    <source>
        <dbReference type="SAM" id="MobiDB-lite"/>
    </source>
</evidence>
<keyword evidence="5" id="KW-1185">Reference proteome</keyword>
<keyword evidence="2" id="KW-0472">Membrane</keyword>
<evidence type="ECO:0000313" key="4">
    <source>
        <dbReference type="EMBL" id="KAK3054111.1"/>
    </source>
</evidence>
<evidence type="ECO:0000256" key="3">
    <source>
        <dbReference type="SAM" id="SignalP"/>
    </source>
</evidence>
<feature type="compositionally biased region" description="Basic and acidic residues" evidence="1">
    <location>
        <begin position="514"/>
        <end position="528"/>
    </location>
</feature>
<gene>
    <name evidence="4" type="ORF">LTR09_004889</name>
</gene>
<feature type="region of interest" description="Disordered" evidence="1">
    <location>
        <begin position="179"/>
        <end position="273"/>
    </location>
</feature>
<sequence>MGRGRSSYLSYTALVLLSAVSSASAGLWTVDIDNDPAPSPAKGPPFSAHASRNRALLPYQIVGIVGSYVGTVLILGSLLLTIGRKLRKRAQSMTTQPKEMVRPMPKAFEASPISPQSSKSWFSPKGLKSKRSVTSSVRSGVSNQMSPAMESVMNFDNSVIEADRARRQEEMERLYAAAFAQDDRKSSQTNLTHNTAPPEYSGRTPPRLITDAPGLRHLQIPGSGPQSPTTPKSPIRAIYPPGSSIAPGPMSPTSPVKAEMPNYSFPKQPPADSVLKTNRHERVPSYGSGQTSTSTSASKKIRKSLRNIKISGPIMGDDNSDGARTPLSPRFYTDPGIPPEPPTARTTETLSPGYPPDTPATIGSWHRGDEREDLDQIRNLPSANPQRMSTHNYNNPAQILTNVASTRPDPTKTANAGGNGALPFREMNRQYAQQQQVSSQGAFPLSPGHWNASATTPNSAGGFGYLTSAGPVKTTFLEARRDRLGLAPRTGQATPYSPYMPFTPLTPVTPRLTSRAERKQREKEERKAHGAIMEEDQVADEKDLWSEAY</sequence>
<dbReference type="Proteomes" id="UP001271007">
    <property type="component" value="Unassembled WGS sequence"/>
</dbReference>
<comment type="caution">
    <text evidence="4">The sequence shown here is derived from an EMBL/GenBank/DDBJ whole genome shotgun (WGS) entry which is preliminary data.</text>
</comment>
<organism evidence="4 5">
    <name type="scientific">Extremus antarcticus</name>
    <dbReference type="NCBI Taxonomy" id="702011"/>
    <lineage>
        <taxon>Eukaryota</taxon>
        <taxon>Fungi</taxon>
        <taxon>Dikarya</taxon>
        <taxon>Ascomycota</taxon>
        <taxon>Pezizomycotina</taxon>
        <taxon>Dothideomycetes</taxon>
        <taxon>Dothideomycetidae</taxon>
        <taxon>Mycosphaerellales</taxon>
        <taxon>Extremaceae</taxon>
        <taxon>Extremus</taxon>
    </lineage>
</organism>
<dbReference type="AlphaFoldDB" id="A0AAJ0DHM6"/>
<protein>
    <submittedName>
        <fullName evidence="4">Uncharacterized protein</fullName>
    </submittedName>
</protein>
<proteinExistence type="predicted"/>
<feature type="region of interest" description="Disordered" evidence="1">
    <location>
        <begin position="311"/>
        <end position="368"/>
    </location>
</feature>
<feature type="chain" id="PRO_5042583239" evidence="3">
    <location>
        <begin position="26"/>
        <end position="549"/>
    </location>
</feature>
<feature type="compositionally biased region" description="Basic and acidic residues" evidence="1">
    <location>
        <begin position="539"/>
        <end position="549"/>
    </location>
</feature>
<evidence type="ECO:0000313" key="5">
    <source>
        <dbReference type="Proteomes" id="UP001271007"/>
    </source>
</evidence>
<keyword evidence="2" id="KW-0812">Transmembrane</keyword>
<reference evidence="4" key="1">
    <citation type="submission" date="2023-04" db="EMBL/GenBank/DDBJ databases">
        <title>Black Yeasts Isolated from many extreme environments.</title>
        <authorList>
            <person name="Coleine C."/>
            <person name="Stajich J.E."/>
            <person name="Selbmann L."/>
        </authorList>
    </citation>
    <scope>NUCLEOTIDE SEQUENCE</scope>
    <source>
        <strain evidence="4">CCFEE 5312</strain>
    </source>
</reference>
<keyword evidence="2" id="KW-1133">Transmembrane helix</keyword>
<keyword evidence="3" id="KW-0732">Signal</keyword>